<dbReference type="PANTHER" id="PTHR40788">
    <property type="entry name" value="CLR5 DOMAIN-CONTAINING PROTEIN-RELATED"/>
    <property type="match status" value="1"/>
</dbReference>
<reference evidence="1" key="1">
    <citation type="journal article" date="2021" name="Nat. Commun.">
        <title>Genetic determinants of endophytism in the Arabidopsis root mycobiome.</title>
        <authorList>
            <person name="Mesny F."/>
            <person name="Miyauchi S."/>
            <person name="Thiergart T."/>
            <person name="Pickel B."/>
            <person name="Atanasova L."/>
            <person name="Karlsson M."/>
            <person name="Huettel B."/>
            <person name="Barry K.W."/>
            <person name="Haridas S."/>
            <person name="Chen C."/>
            <person name="Bauer D."/>
            <person name="Andreopoulos W."/>
            <person name="Pangilinan J."/>
            <person name="LaButti K."/>
            <person name="Riley R."/>
            <person name="Lipzen A."/>
            <person name="Clum A."/>
            <person name="Drula E."/>
            <person name="Henrissat B."/>
            <person name="Kohler A."/>
            <person name="Grigoriev I.V."/>
            <person name="Martin F.M."/>
            <person name="Hacquard S."/>
        </authorList>
    </citation>
    <scope>NUCLEOTIDE SEQUENCE</scope>
    <source>
        <strain evidence="1">MPI-CAGE-AT-0023</strain>
    </source>
</reference>
<organism evidence="1 2">
    <name type="scientific">Fusarium redolens</name>
    <dbReference type="NCBI Taxonomy" id="48865"/>
    <lineage>
        <taxon>Eukaryota</taxon>
        <taxon>Fungi</taxon>
        <taxon>Dikarya</taxon>
        <taxon>Ascomycota</taxon>
        <taxon>Pezizomycotina</taxon>
        <taxon>Sordariomycetes</taxon>
        <taxon>Hypocreomycetidae</taxon>
        <taxon>Hypocreales</taxon>
        <taxon>Nectriaceae</taxon>
        <taxon>Fusarium</taxon>
        <taxon>Fusarium redolens species complex</taxon>
    </lineage>
</organism>
<dbReference type="Proteomes" id="UP000720189">
    <property type="component" value="Unassembled WGS sequence"/>
</dbReference>
<accession>A0A9P9K4P4</accession>
<dbReference type="PANTHER" id="PTHR40788:SF2">
    <property type="entry name" value="CLR5 DOMAIN-CONTAINING PROTEIN"/>
    <property type="match status" value="1"/>
</dbReference>
<dbReference type="AlphaFoldDB" id="A0A9P9K4P4"/>
<gene>
    <name evidence="1" type="ORF">BKA55DRAFT_76262</name>
</gene>
<dbReference type="EMBL" id="JAGMUX010000011">
    <property type="protein sequence ID" value="KAH7244121.1"/>
    <property type="molecule type" value="Genomic_DNA"/>
</dbReference>
<dbReference type="RefSeq" id="XP_046047344.1">
    <property type="nucleotide sequence ID" value="XM_046201617.1"/>
</dbReference>
<sequence>MPPTHRPFYDYWRQVETDATVKVKHNSSILLPFINRESLGKPTPLLLLLNSRARHPPPFFLDTDSQYYNRAQLAGMVVDSLPYPTADMQLILRGISSGDVYGTLRKMPQVNPGTWLDLAIQDYDWPTSNLYGKKWPLDQFRNLSGVVVLEIQERLMDFLVKCCYQSPHDIEPDNLFSDIYPIQPEPELPLGTQTQGLQTSLLEMTVEAPYRVPTRLDFANLEKLFAAKVAAAEDHAWAMREDPNYFVEQISDMHEHVQLIGYRRKHTSKWGAAIAGVLTNAYTMVEIFTEAHRGCLLGQSRSVSLQTNEGQG</sequence>
<evidence type="ECO:0000313" key="1">
    <source>
        <dbReference type="EMBL" id="KAH7244121.1"/>
    </source>
</evidence>
<dbReference type="GeneID" id="70231571"/>
<keyword evidence="2" id="KW-1185">Reference proteome</keyword>
<comment type="caution">
    <text evidence="1">The sequence shown here is derived from an EMBL/GenBank/DDBJ whole genome shotgun (WGS) entry which is preliminary data.</text>
</comment>
<name>A0A9P9K4P4_FUSRE</name>
<proteinExistence type="predicted"/>
<dbReference type="OrthoDB" id="2922289at2759"/>
<evidence type="ECO:0000313" key="2">
    <source>
        <dbReference type="Proteomes" id="UP000720189"/>
    </source>
</evidence>
<protein>
    <submittedName>
        <fullName evidence="1">Uncharacterized protein</fullName>
    </submittedName>
</protein>